<sequence>KVLDRGDSDAGAHFLIGYAYSRKGQFDKAISELEIARDLFPNNAEINAGLGMILNAAGKPEDAINVLKNAMRLSPIPPSWYLENLGGAYRLTGQYKKAVHEYKKAIQLQPDDMFSHLNLALCYVKLGREDDANAEAAEVLRINPKFSAESYAKHIPLKGEASKKILIDGMRKAGLPG</sequence>
<evidence type="ECO:0000313" key="1">
    <source>
        <dbReference type="EMBL" id="GAF89378.1"/>
    </source>
</evidence>
<proteinExistence type="predicted"/>
<dbReference type="Gene3D" id="1.25.40.10">
    <property type="entry name" value="Tetratricopeptide repeat domain"/>
    <property type="match status" value="2"/>
</dbReference>
<dbReference type="Pfam" id="PF13432">
    <property type="entry name" value="TPR_16"/>
    <property type="match status" value="1"/>
</dbReference>
<dbReference type="AlphaFoldDB" id="X0T799"/>
<dbReference type="PROSITE" id="PS50005">
    <property type="entry name" value="TPR"/>
    <property type="match status" value="3"/>
</dbReference>
<dbReference type="InterPro" id="IPR019734">
    <property type="entry name" value="TPR_rpt"/>
</dbReference>
<comment type="caution">
    <text evidence="1">The sequence shown here is derived from an EMBL/GenBank/DDBJ whole genome shotgun (WGS) entry which is preliminary data.</text>
</comment>
<dbReference type="InterPro" id="IPR011990">
    <property type="entry name" value="TPR-like_helical_dom_sf"/>
</dbReference>
<name>X0T799_9ZZZZ</name>
<dbReference type="Pfam" id="PF13414">
    <property type="entry name" value="TPR_11"/>
    <property type="match status" value="1"/>
</dbReference>
<accession>X0T799</accession>
<reference evidence="1" key="1">
    <citation type="journal article" date="2014" name="Front. Microbiol.">
        <title>High frequency of phylogenetically diverse reductive dehalogenase-homologous genes in deep subseafloor sedimentary metagenomes.</title>
        <authorList>
            <person name="Kawai M."/>
            <person name="Futagami T."/>
            <person name="Toyoda A."/>
            <person name="Takaki Y."/>
            <person name="Nishi S."/>
            <person name="Hori S."/>
            <person name="Arai W."/>
            <person name="Tsubouchi T."/>
            <person name="Morono Y."/>
            <person name="Uchiyama I."/>
            <person name="Ito T."/>
            <person name="Fujiyama A."/>
            <person name="Inagaki F."/>
            <person name="Takami H."/>
        </authorList>
    </citation>
    <scope>NUCLEOTIDE SEQUENCE</scope>
    <source>
        <strain evidence="1">Expedition CK06-06</strain>
    </source>
</reference>
<protein>
    <submittedName>
        <fullName evidence="1">Uncharacterized protein</fullName>
    </submittedName>
</protein>
<feature type="non-terminal residue" evidence="1">
    <location>
        <position position="1"/>
    </location>
</feature>
<gene>
    <name evidence="1" type="ORF">S01H1_25401</name>
</gene>
<organism evidence="1">
    <name type="scientific">marine sediment metagenome</name>
    <dbReference type="NCBI Taxonomy" id="412755"/>
    <lineage>
        <taxon>unclassified sequences</taxon>
        <taxon>metagenomes</taxon>
        <taxon>ecological metagenomes</taxon>
    </lineage>
</organism>
<dbReference type="PROSITE" id="PS50293">
    <property type="entry name" value="TPR_REGION"/>
    <property type="match status" value="1"/>
</dbReference>
<dbReference type="PANTHER" id="PTHR12558:SF13">
    <property type="entry name" value="CELL DIVISION CYCLE PROTEIN 27 HOMOLOG"/>
    <property type="match status" value="1"/>
</dbReference>
<dbReference type="SUPFAM" id="SSF48452">
    <property type="entry name" value="TPR-like"/>
    <property type="match status" value="1"/>
</dbReference>
<dbReference type="EMBL" id="BARS01015342">
    <property type="protein sequence ID" value="GAF89378.1"/>
    <property type="molecule type" value="Genomic_DNA"/>
</dbReference>
<dbReference type="PANTHER" id="PTHR12558">
    <property type="entry name" value="CELL DIVISION CYCLE 16,23,27"/>
    <property type="match status" value="1"/>
</dbReference>
<dbReference type="SMART" id="SM00028">
    <property type="entry name" value="TPR"/>
    <property type="match status" value="4"/>
</dbReference>